<dbReference type="Gene3D" id="3.40.250.10">
    <property type="entry name" value="Rhodanese-like domain"/>
    <property type="match status" value="1"/>
</dbReference>
<protein>
    <submittedName>
        <fullName evidence="3">Sulfurtransferase</fullName>
    </submittedName>
</protein>
<sequence length="154" mass="17069">MIAAIHTPTTLEGWMKAYPFLPGALFAALCLVILLLVALPRLASWKRAKGRPVLDPLQVDELLLGSGALVVDLRSAEAFKTGHIRGCLHVPFEELAARFPTPDPKARRAMILVDETDQISHQAYDQLVARGFHWIYVMKGGMGAWRRASRPMAK</sequence>
<name>A0ABQ5QHU7_9BACT</name>
<dbReference type="InterPro" id="IPR050229">
    <property type="entry name" value="GlpE_sulfurtransferase"/>
</dbReference>
<evidence type="ECO:0000259" key="2">
    <source>
        <dbReference type="PROSITE" id="PS50206"/>
    </source>
</evidence>
<keyword evidence="1" id="KW-0472">Membrane</keyword>
<dbReference type="InterPro" id="IPR036873">
    <property type="entry name" value="Rhodanese-like_dom_sf"/>
</dbReference>
<proteinExistence type="predicted"/>
<evidence type="ECO:0000256" key="1">
    <source>
        <dbReference type="SAM" id="Phobius"/>
    </source>
</evidence>
<dbReference type="PANTHER" id="PTHR43031">
    <property type="entry name" value="FAD-DEPENDENT OXIDOREDUCTASE"/>
    <property type="match status" value="1"/>
</dbReference>
<dbReference type="PANTHER" id="PTHR43031:SF7">
    <property type="entry name" value="NITRIC OXIDE REDUCTASE FLRD-NAD(+) REDUCTASE"/>
    <property type="match status" value="1"/>
</dbReference>
<gene>
    <name evidence="3" type="ORF">GETHLI_27640</name>
</gene>
<organism evidence="3 4">
    <name type="scientific">Geothrix limicola</name>
    <dbReference type="NCBI Taxonomy" id="2927978"/>
    <lineage>
        <taxon>Bacteria</taxon>
        <taxon>Pseudomonadati</taxon>
        <taxon>Acidobacteriota</taxon>
        <taxon>Holophagae</taxon>
        <taxon>Holophagales</taxon>
        <taxon>Holophagaceae</taxon>
        <taxon>Geothrix</taxon>
    </lineage>
</organism>
<feature type="domain" description="Rhodanese" evidence="2">
    <location>
        <begin position="64"/>
        <end position="154"/>
    </location>
</feature>
<dbReference type="RefSeq" id="WP_285576328.1">
    <property type="nucleotide sequence ID" value="NZ_BSDE01000005.1"/>
</dbReference>
<accession>A0ABQ5QHU7</accession>
<dbReference type="Proteomes" id="UP001165069">
    <property type="component" value="Unassembled WGS sequence"/>
</dbReference>
<keyword evidence="4" id="KW-1185">Reference proteome</keyword>
<evidence type="ECO:0000313" key="3">
    <source>
        <dbReference type="EMBL" id="GLH74262.1"/>
    </source>
</evidence>
<dbReference type="PROSITE" id="PS50206">
    <property type="entry name" value="RHODANESE_3"/>
    <property type="match status" value="1"/>
</dbReference>
<feature type="transmembrane region" description="Helical" evidence="1">
    <location>
        <begin position="20"/>
        <end position="39"/>
    </location>
</feature>
<keyword evidence="1" id="KW-1133">Transmembrane helix</keyword>
<reference evidence="3 4" key="1">
    <citation type="journal article" date="2023" name="Antonie Van Leeuwenhoek">
        <title>Mesoterricola silvestris gen. nov., sp. nov., Mesoterricola sediminis sp. nov., Geothrix oryzae sp. nov., Geothrix edaphica sp. nov., Geothrix rubra sp. nov., and Geothrix limicola sp. nov., six novel members of Acidobacteriota isolated from soils.</title>
        <authorList>
            <person name="Itoh H."/>
            <person name="Sugisawa Y."/>
            <person name="Mise K."/>
            <person name="Xu Z."/>
            <person name="Kuniyasu M."/>
            <person name="Ushijima N."/>
            <person name="Kawano K."/>
            <person name="Kobayashi E."/>
            <person name="Shiratori Y."/>
            <person name="Masuda Y."/>
            <person name="Senoo K."/>
        </authorList>
    </citation>
    <scope>NUCLEOTIDE SEQUENCE [LARGE SCALE GENOMIC DNA]</scope>
    <source>
        <strain evidence="3 4">Red804</strain>
    </source>
</reference>
<dbReference type="InterPro" id="IPR001763">
    <property type="entry name" value="Rhodanese-like_dom"/>
</dbReference>
<dbReference type="EMBL" id="BSDE01000005">
    <property type="protein sequence ID" value="GLH74262.1"/>
    <property type="molecule type" value="Genomic_DNA"/>
</dbReference>
<dbReference type="SUPFAM" id="SSF52821">
    <property type="entry name" value="Rhodanese/Cell cycle control phosphatase"/>
    <property type="match status" value="1"/>
</dbReference>
<keyword evidence="1" id="KW-0812">Transmembrane</keyword>
<evidence type="ECO:0000313" key="4">
    <source>
        <dbReference type="Proteomes" id="UP001165069"/>
    </source>
</evidence>
<dbReference type="Pfam" id="PF00581">
    <property type="entry name" value="Rhodanese"/>
    <property type="match status" value="1"/>
</dbReference>
<comment type="caution">
    <text evidence="3">The sequence shown here is derived from an EMBL/GenBank/DDBJ whole genome shotgun (WGS) entry which is preliminary data.</text>
</comment>
<dbReference type="CDD" id="cd00158">
    <property type="entry name" value="RHOD"/>
    <property type="match status" value="1"/>
</dbReference>
<dbReference type="SMART" id="SM00450">
    <property type="entry name" value="RHOD"/>
    <property type="match status" value="1"/>
</dbReference>